<feature type="transmembrane region" description="Helical" evidence="1">
    <location>
        <begin position="127"/>
        <end position="150"/>
    </location>
</feature>
<gene>
    <name evidence="2" type="ORF">GR167_07160</name>
</gene>
<feature type="transmembrane region" description="Helical" evidence="1">
    <location>
        <begin position="51"/>
        <end position="71"/>
    </location>
</feature>
<organism evidence="2 3">
    <name type="scientific">Thalassovita mangrovi</name>
    <dbReference type="NCBI Taxonomy" id="2692236"/>
    <lineage>
        <taxon>Bacteria</taxon>
        <taxon>Pseudomonadati</taxon>
        <taxon>Pseudomonadota</taxon>
        <taxon>Alphaproteobacteria</taxon>
        <taxon>Rhodobacterales</taxon>
        <taxon>Roseobacteraceae</taxon>
        <taxon>Thalassovita</taxon>
    </lineage>
</organism>
<sequence>MNIENRTPRIPVWIHPVGVLGLAALLAIMLVALQRGLEPFDRQVHHIQNLLVIYLLCVAIGACLWWAVLGLRQRTPPVPLLRPGRARILGTVLLWLFVPVGYGFGIPITNLWLWAHIILRKGATDQPLVLISLTLLILCYVIASTLISVTKRGGKRILAFVIAGLCIACAVYIVVGSASL</sequence>
<name>A0A6L8LG55_9RHOB</name>
<feature type="transmembrane region" description="Helical" evidence="1">
    <location>
        <begin position="12"/>
        <end position="31"/>
    </location>
</feature>
<evidence type="ECO:0000313" key="3">
    <source>
        <dbReference type="Proteomes" id="UP000479043"/>
    </source>
</evidence>
<dbReference type="EMBL" id="WWEN01000003">
    <property type="protein sequence ID" value="MYM55077.1"/>
    <property type="molecule type" value="Genomic_DNA"/>
</dbReference>
<keyword evidence="1" id="KW-0812">Transmembrane</keyword>
<feature type="transmembrane region" description="Helical" evidence="1">
    <location>
        <begin position="92"/>
        <end position="115"/>
    </location>
</feature>
<dbReference type="RefSeq" id="WP_160972789.1">
    <property type="nucleotide sequence ID" value="NZ_WWEN01000003.1"/>
</dbReference>
<keyword evidence="1" id="KW-0472">Membrane</keyword>
<evidence type="ECO:0000313" key="2">
    <source>
        <dbReference type="EMBL" id="MYM55077.1"/>
    </source>
</evidence>
<dbReference type="Proteomes" id="UP000479043">
    <property type="component" value="Unassembled WGS sequence"/>
</dbReference>
<keyword evidence="1" id="KW-1133">Transmembrane helix</keyword>
<keyword evidence="3" id="KW-1185">Reference proteome</keyword>
<reference evidence="2 3" key="1">
    <citation type="submission" date="2020-01" db="EMBL/GenBank/DDBJ databases">
        <authorList>
            <person name="Chen S."/>
        </authorList>
    </citation>
    <scope>NUCLEOTIDE SEQUENCE [LARGE SCALE GENOMIC DNA]</scope>
    <source>
        <strain evidence="2 3">GS-10</strain>
    </source>
</reference>
<comment type="caution">
    <text evidence="2">The sequence shown here is derived from an EMBL/GenBank/DDBJ whole genome shotgun (WGS) entry which is preliminary data.</text>
</comment>
<proteinExistence type="predicted"/>
<protein>
    <submittedName>
        <fullName evidence="2">Uncharacterized protein</fullName>
    </submittedName>
</protein>
<accession>A0A6L8LG55</accession>
<dbReference type="AlphaFoldDB" id="A0A6L8LG55"/>
<evidence type="ECO:0000256" key="1">
    <source>
        <dbReference type="SAM" id="Phobius"/>
    </source>
</evidence>
<feature type="transmembrane region" description="Helical" evidence="1">
    <location>
        <begin position="157"/>
        <end position="175"/>
    </location>
</feature>